<evidence type="ECO:0000256" key="1">
    <source>
        <dbReference type="ARBA" id="ARBA00004429"/>
    </source>
</evidence>
<keyword evidence="3" id="KW-1003">Cell membrane</keyword>
<protein>
    <recommendedName>
        <fullName evidence="10">Type II secretion system protein GspF domain-containing protein</fullName>
    </recommendedName>
</protein>
<dbReference type="FunFam" id="1.20.81.30:FF:000001">
    <property type="entry name" value="Type II secretion system protein F"/>
    <property type="match status" value="1"/>
</dbReference>
<feature type="domain" description="Type II secretion system protein GspF" evidence="10">
    <location>
        <begin position="51"/>
        <end position="174"/>
    </location>
</feature>
<evidence type="ECO:0000256" key="3">
    <source>
        <dbReference type="ARBA" id="ARBA00022475"/>
    </source>
</evidence>
<dbReference type="InterPro" id="IPR018076">
    <property type="entry name" value="T2SS_GspF_dom"/>
</dbReference>
<feature type="transmembrane region" description="Helical" evidence="9">
    <location>
        <begin position="193"/>
        <end position="220"/>
    </location>
</feature>
<gene>
    <name evidence="11" type="ORF">S12H4_27333</name>
</gene>
<accession>X1TZ26</accession>
<feature type="non-terminal residue" evidence="11">
    <location>
        <position position="288"/>
    </location>
</feature>
<evidence type="ECO:0000256" key="2">
    <source>
        <dbReference type="ARBA" id="ARBA00005745"/>
    </source>
</evidence>
<evidence type="ECO:0000256" key="9">
    <source>
        <dbReference type="SAM" id="Phobius"/>
    </source>
</evidence>
<evidence type="ECO:0000259" key="10">
    <source>
        <dbReference type="Pfam" id="PF00482"/>
    </source>
</evidence>
<dbReference type="AlphaFoldDB" id="X1TZ26"/>
<evidence type="ECO:0000256" key="7">
    <source>
        <dbReference type="ARBA" id="ARBA00023136"/>
    </source>
</evidence>
<keyword evidence="4" id="KW-0997">Cell inner membrane</keyword>
<proteinExistence type="inferred from homology"/>
<feature type="transmembrane region" description="Helical" evidence="9">
    <location>
        <begin position="150"/>
        <end position="173"/>
    </location>
</feature>
<keyword evidence="5 9" id="KW-0812">Transmembrane</keyword>
<dbReference type="PANTHER" id="PTHR30012:SF0">
    <property type="entry name" value="TYPE II SECRETION SYSTEM PROTEIN F-RELATED"/>
    <property type="match status" value="1"/>
</dbReference>
<dbReference type="InterPro" id="IPR003004">
    <property type="entry name" value="GspF/PilC"/>
</dbReference>
<dbReference type="EMBL" id="BARW01015597">
    <property type="protein sequence ID" value="GAI96621.1"/>
    <property type="molecule type" value="Genomic_DNA"/>
</dbReference>
<organism evidence="11">
    <name type="scientific">marine sediment metagenome</name>
    <dbReference type="NCBI Taxonomy" id="412755"/>
    <lineage>
        <taxon>unclassified sequences</taxon>
        <taxon>metagenomes</taxon>
        <taxon>ecological metagenomes</taxon>
    </lineage>
</organism>
<sequence>EKPADDIKKTQDKTEKKDEAKKEAKEGSLMAKINNVLLKFSGVPLTEKLFFVQHLSIMMKAGISLSAALTTLAKQTKNKKFVSILTEVASNVEKGVNFTESLKPHQKIFGELFINMIEAGELSGKLEDVLNRLYIQLKKQHELKAKVKGALTYPAVIVIAMLGIGTFMMVVVVPKITSMFKDFEAELPLPTKIIITISDAILHHGVLFAVGLVVFIVAFIKILRTHKGKYYFQALILKTPIIAPIVKKINLAGFARTISSLLKTDIMIVKTFQITGNVLGNLHYRKAL</sequence>
<comment type="caution">
    <text evidence="11">The sequence shown here is derived from an EMBL/GenBank/DDBJ whole genome shotgun (WGS) entry which is preliminary data.</text>
</comment>
<evidence type="ECO:0000313" key="11">
    <source>
        <dbReference type="EMBL" id="GAI96621.1"/>
    </source>
</evidence>
<dbReference type="GO" id="GO:0005886">
    <property type="term" value="C:plasma membrane"/>
    <property type="evidence" value="ECO:0007669"/>
    <property type="project" value="UniProtKB-SubCell"/>
</dbReference>
<feature type="transmembrane region" description="Helical" evidence="9">
    <location>
        <begin position="50"/>
        <end position="73"/>
    </location>
</feature>
<feature type="region of interest" description="Disordered" evidence="8">
    <location>
        <begin position="1"/>
        <end position="23"/>
    </location>
</feature>
<reference evidence="11" key="1">
    <citation type="journal article" date="2014" name="Front. Microbiol.">
        <title>High frequency of phylogenetically diverse reductive dehalogenase-homologous genes in deep subseafloor sedimentary metagenomes.</title>
        <authorList>
            <person name="Kawai M."/>
            <person name="Futagami T."/>
            <person name="Toyoda A."/>
            <person name="Takaki Y."/>
            <person name="Nishi S."/>
            <person name="Hori S."/>
            <person name="Arai W."/>
            <person name="Tsubouchi T."/>
            <person name="Morono Y."/>
            <person name="Uchiyama I."/>
            <person name="Ito T."/>
            <person name="Fujiyama A."/>
            <person name="Inagaki F."/>
            <person name="Takami H."/>
        </authorList>
    </citation>
    <scope>NUCLEOTIDE SEQUENCE</scope>
    <source>
        <strain evidence="11">Expedition CK06-06</strain>
    </source>
</reference>
<keyword evidence="6 9" id="KW-1133">Transmembrane helix</keyword>
<evidence type="ECO:0000256" key="5">
    <source>
        <dbReference type="ARBA" id="ARBA00022692"/>
    </source>
</evidence>
<dbReference type="InterPro" id="IPR042094">
    <property type="entry name" value="T2SS_GspF_sf"/>
</dbReference>
<dbReference type="PANTHER" id="PTHR30012">
    <property type="entry name" value="GENERAL SECRETION PATHWAY PROTEIN"/>
    <property type="match status" value="1"/>
</dbReference>
<keyword evidence="7 9" id="KW-0472">Membrane</keyword>
<dbReference type="Pfam" id="PF00482">
    <property type="entry name" value="T2SSF"/>
    <property type="match status" value="1"/>
</dbReference>
<evidence type="ECO:0000256" key="4">
    <source>
        <dbReference type="ARBA" id="ARBA00022519"/>
    </source>
</evidence>
<evidence type="ECO:0000256" key="6">
    <source>
        <dbReference type="ARBA" id="ARBA00022989"/>
    </source>
</evidence>
<comment type="similarity">
    <text evidence="2">Belongs to the GSP F family.</text>
</comment>
<dbReference type="Gene3D" id="1.20.81.30">
    <property type="entry name" value="Type II secretion system (T2SS), domain F"/>
    <property type="match status" value="1"/>
</dbReference>
<name>X1TZ26_9ZZZZ</name>
<evidence type="ECO:0000256" key="8">
    <source>
        <dbReference type="SAM" id="MobiDB-lite"/>
    </source>
</evidence>
<comment type="subcellular location">
    <subcellularLocation>
        <location evidence="1">Cell inner membrane</location>
        <topology evidence="1">Multi-pass membrane protein</topology>
    </subcellularLocation>
</comment>
<feature type="non-terminal residue" evidence="11">
    <location>
        <position position="1"/>
    </location>
</feature>